<gene>
    <name evidence="1" type="ORF">HD556DRAFT_1304153</name>
</gene>
<dbReference type="RefSeq" id="XP_041165813.1">
    <property type="nucleotide sequence ID" value="XM_041299657.1"/>
</dbReference>
<comment type="caution">
    <text evidence="1">The sequence shown here is derived from an EMBL/GenBank/DDBJ whole genome shotgun (WGS) entry which is preliminary data.</text>
</comment>
<accession>A0A9P7DTX3</accession>
<dbReference type="AlphaFoldDB" id="A0A9P7DTX3"/>
<name>A0A9P7DTX3_9AGAM</name>
<dbReference type="GeneID" id="64593421"/>
<sequence length="114" mass="12689">MVKLHNDFGNSKIGCWANTAGNTIVSKLISDITIKSGKNATEVYTKKYYASRVQPVVKEELGAIKNILDIPEPKKWAIQVVHKQLVTCWENESVEVKTKGTTMPNLNETSLPDT</sequence>
<organism evidence="1 2">
    <name type="scientific">Suillus plorans</name>
    <dbReference type="NCBI Taxonomy" id="116603"/>
    <lineage>
        <taxon>Eukaryota</taxon>
        <taxon>Fungi</taxon>
        <taxon>Dikarya</taxon>
        <taxon>Basidiomycota</taxon>
        <taxon>Agaricomycotina</taxon>
        <taxon>Agaricomycetes</taxon>
        <taxon>Agaricomycetidae</taxon>
        <taxon>Boletales</taxon>
        <taxon>Suillineae</taxon>
        <taxon>Suillaceae</taxon>
        <taxon>Suillus</taxon>
    </lineage>
</organism>
<protein>
    <submittedName>
        <fullName evidence="1">Uncharacterized protein</fullName>
    </submittedName>
</protein>
<reference evidence="1" key="1">
    <citation type="journal article" date="2020" name="New Phytol.">
        <title>Comparative genomics reveals dynamic genome evolution in host specialist ectomycorrhizal fungi.</title>
        <authorList>
            <person name="Lofgren L.A."/>
            <person name="Nguyen N.H."/>
            <person name="Vilgalys R."/>
            <person name="Ruytinx J."/>
            <person name="Liao H.L."/>
            <person name="Branco S."/>
            <person name="Kuo A."/>
            <person name="LaButti K."/>
            <person name="Lipzen A."/>
            <person name="Andreopoulos W."/>
            <person name="Pangilinan J."/>
            <person name="Riley R."/>
            <person name="Hundley H."/>
            <person name="Na H."/>
            <person name="Barry K."/>
            <person name="Grigoriev I.V."/>
            <person name="Stajich J.E."/>
            <person name="Kennedy P.G."/>
        </authorList>
    </citation>
    <scope>NUCLEOTIDE SEQUENCE</scope>
    <source>
        <strain evidence="1">S12</strain>
    </source>
</reference>
<keyword evidence="2" id="KW-1185">Reference proteome</keyword>
<dbReference type="OrthoDB" id="2677857at2759"/>
<proteinExistence type="predicted"/>
<dbReference type="EMBL" id="JABBWE010000005">
    <property type="protein sequence ID" value="KAG1802916.1"/>
    <property type="molecule type" value="Genomic_DNA"/>
</dbReference>
<dbReference type="Proteomes" id="UP000719766">
    <property type="component" value="Unassembled WGS sequence"/>
</dbReference>
<evidence type="ECO:0000313" key="2">
    <source>
        <dbReference type="Proteomes" id="UP000719766"/>
    </source>
</evidence>
<evidence type="ECO:0000313" key="1">
    <source>
        <dbReference type="EMBL" id="KAG1802916.1"/>
    </source>
</evidence>